<gene>
    <name evidence="1" type="ORF">XH99_14050</name>
</gene>
<evidence type="ECO:0000313" key="1">
    <source>
        <dbReference type="EMBL" id="RXH28929.1"/>
    </source>
</evidence>
<accession>A0A4Q0S671</accession>
<name>A0A4Q0S671_9BRAD</name>
<proteinExistence type="predicted"/>
<dbReference type="RefSeq" id="WP_128918550.1">
    <property type="nucleotide sequence ID" value="NZ_LBJQ01000073.1"/>
</dbReference>
<keyword evidence="2" id="KW-1185">Reference proteome</keyword>
<dbReference type="Proteomes" id="UP000289546">
    <property type="component" value="Unassembled WGS sequence"/>
</dbReference>
<protein>
    <submittedName>
        <fullName evidence="1">Uncharacterized protein</fullName>
    </submittedName>
</protein>
<sequence length="90" mass="10094">MPQTRKATIGLERATGKSYERADWRFCPSTIVSGNRLSRALVLEGPNEFILGEEEKFVPHGYAVLSLDGEHLMEEVRDARGTVIYSKQLA</sequence>
<dbReference type="AlphaFoldDB" id="A0A4Q0S671"/>
<organism evidence="1 2">
    <name type="scientific">Bradyrhizobium nanningense</name>
    <dbReference type="NCBI Taxonomy" id="1325118"/>
    <lineage>
        <taxon>Bacteria</taxon>
        <taxon>Pseudomonadati</taxon>
        <taxon>Pseudomonadota</taxon>
        <taxon>Alphaproteobacteria</taxon>
        <taxon>Hyphomicrobiales</taxon>
        <taxon>Nitrobacteraceae</taxon>
        <taxon>Bradyrhizobium</taxon>
    </lineage>
</organism>
<evidence type="ECO:0000313" key="2">
    <source>
        <dbReference type="Proteomes" id="UP000289546"/>
    </source>
</evidence>
<reference evidence="1 2" key="1">
    <citation type="submission" date="2015-04" db="EMBL/GenBank/DDBJ databases">
        <title>Comparative genomics of rhizobia nodulating Arachis hypogaea in China.</title>
        <authorList>
            <person name="Li Y."/>
        </authorList>
    </citation>
    <scope>NUCLEOTIDE SEQUENCE [LARGE SCALE GENOMIC DNA]</scope>
    <source>
        <strain evidence="1 2">CCBAU 51757</strain>
    </source>
</reference>
<comment type="caution">
    <text evidence="1">The sequence shown here is derived from an EMBL/GenBank/DDBJ whole genome shotgun (WGS) entry which is preliminary data.</text>
</comment>
<dbReference type="EMBL" id="LBJQ01000073">
    <property type="protein sequence ID" value="RXH28929.1"/>
    <property type="molecule type" value="Genomic_DNA"/>
</dbReference>